<evidence type="ECO:0000256" key="4">
    <source>
        <dbReference type="ARBA" id="ARBA00023295"/>
    </source>
</evidence>
<dbReference type="EMBL" id="JAGGLU010000015">
    <property type="protein sequence ID" value="MBP2058833.1"/>
    <property type="molecule type" value="Genomic_DNA"/>
</dbReference>
<accession>A0ABS4MGM0</accession>
<evidence type="ECO:0000256" key="2">
    <source>
        <dbReference type="ARBA" id="ARBA00012758"/>
    </source>
</evidence>
<dbReference type="SUPFAM" id="SSF75005">
    <property type="entry name" value="Arabinanase/levansucrase/invertase"/>
    <property type="match status" value="1"/>
</dbReference>
<evidence type="ECO:0000259" key="5">
    <source>
        <dbReference type="Pfam" id="PF00251"/>
    </source>
</evidence>
<sequence length="432" mass="49873">MNANEYIYKKIRTLDGDDLRPKLHFTAPYGWLNDPNGLIFYKNYYHLFYQYNPYGTMWDTMHWGHARSKDLIHWQDLPIAMFPDHDYDKGGVFSGSSIEKDGRLYVIYTGHVISEDSAVETQCVAWSDDGINFTKYENNPVMTYDDVPGANNPANFRDPKVFEHDGKYYCVLAAEIQSKGSIVLFESKDLLSWHFKKVLLQDNKILGIMTECPDFFSVAGNDYILFSSIFGIGQNSIVYAAQGKMDWSNFDFEINKIKRVDQSDDFYASQSLVDKDNRRIMIPWLRSVDHTDYLSRTNHSWNGMMGIPRIMENQNKNLIQKPIGTIKELSKDISNISLGVYRITDFLINQKLILKGKNGQAEILRYVDRYLISIDSPVFKRKFELKSNVAEIEFVNDDSVLEFYSNDAAMSIVTFITGIDHISYVKEVETNG</sequence>
<keyword evidence="3 6" id="KW-0378">Hydrolase</keyword>
<dbReference type="EC" id="3.2.1.26" evidence="2"/>
<keyword evidence="4 6" id="KW-0326">Glycosidase</keyword>
<feature type="domain" description="Glycosyl hydrolase family 32 N-terminal" evidence="5">
    <location>
        <begin position="24"/>
        <end position="322"/>
    </location>
</feature>
<dbReference type="InterPro" id="IPR013148">
    <property type="entry name" value="Glyco_hydro_32_N"/>
</dbReference>
<comment type="caution">
    <text evidence="6">The sequence shown here is derived from an EMBL/GenBank/DDBJ whole genome shotgun (WGS) entry which is preliminary data.</text>
</comment>
<dbReference type="Gene3D" id="2.115.10.20">
    <property type="entry name" value="Glycosyl hydrolase domain, family 43"/>
    <property type="match status" value="1"/>
</dbReference>
<keyword evidence="7" id="KW-1185">Reference proteome</keyword>
<dbReference type="InterPro" id="IPR051214">
    <property type="entry name" value="GH32_Enzymes"/>
</dbReference>
<dbReference type="RefSeq" id="WP_209687548.1">
    <property type="nucleotide sequence ID" value="NZ_JAGGLU010000015.1"/>
</dbReference>
<evidence type="ECO:0000256" key="3">
    <source>
        <dbReference type="ARBA" id="ARBA00022801"/>
    </source>
</evidence>
<gene>
    <name evidence="6" type="ORF">J2Z60_002024</name>
</gene>
<dbReference type="InterPro" id="IPR001362">
    <property type="entry name" value="Glyco_hydro_32"/>
</dbReference>
<dbReference type="SMART" id="SM00640">
    <property type="entry name" value="Glyco_32"/>
    <property type="match status" value="1"/>
</dbReference>
<dbReference type="Proteomes" id="UP001519292">
    <property type="component" value="Unassembled WGS sequence"/>
</dbReference>
<dbReference type="CDD" id="cd08996">
    <property type="entry name" value="GH32_FFase"/>
    <property type="match status" value="1"/>
</dbReference>
<dbReference type="PANTHER" id="PTHR43101:SF1">
    <property type="entry name" value="BETA-FRUCTOSIDASE"/>
    <property type="match status" value="1"/>
</dbReference>
<evidence type="ECO:0000313" key="7">
    <source>
        <dbReference type="Proteomes" id="UP001519292"/>
    </source>
</evidence>
<organism evidence="6 7">
    <name type="scientific">Lactobacillus colini</name>
    <dbReference type="NCBI Taxonomy" id="1819254"/>
    <lineage>
        <taxon>Bacteria</taxon>
        <taxon>Bacillati</taxon>
        <taxon>Bacillota</taxon>
        <taxon>Bacilli</taxon>
        <taxon>Lactobacillales</taxon>
        <taxon>Lactobacillaceae</taxon>
        <taxon>Lactobacillus</taxon>
    </lineage>
</organism>
<evidence type="ECO:0000256" key="1">
    <source>
        <dbReference type="ARBA" id="ARBA00009902"/>
    </source>
</evidence>
<name>A0ABS4MGM0_9LACO</name>
<proteinExistence type="inferred from homology"/>
<dbReference type="Pfam" id="PF00251">
    <property type="entry name" value="Glyco_hydro_32N"/>
    <property type="match status" value="1"/>
</dbReference>
<dbReference type="PANTHER" id="PTHR43101">
    <property type="entry name" value="BETA-FRUCTOSIDASE"/>
    <property type="match status" value="1"/>
</dbReference>
<comment type="similarity">
    <text evidence="1">Belongs to the glycosyl hydrolase 32 family.</text>
</comment>
<dbReference type="InterPro" id="IPR023296">
    <property type="entry name" value="Glyco_hydro_beta-prop_sf"/>
</dbReference>
<protein>
    <recommendedName>
        <fullName evidence="2">beta-fructofuranosidase</fullName>
        <ecNumber evidence="2">3.2.1.26</ecNumber>
    </recommendedName>
</protein>
<reference evidence="6 7" key="1">
    <citation type="submission" date="2021-03" db="EMBL/GenBank/DDBJ databases">
        <title>Genomic Encyclopedia of Type Strains, Phase IV (KMG-IV): sequencing the most valuable type-strain genomes for metagenomic binning, comparative biology and taxonomic classification.</title>
        <authorList>
            <person name="Goeker M."/>
        </authorList>
    </citation>
    <scope>NUCLEOTIDE SEQUENCE [LARGE SCALE GENOMIC DNA]</scope>
    <source>
        <strain evidence="6 7">DSM 101872</strain>
    </source>
</reference>
<evidence type="ECO:0000313" key="6">
    <source>
        <dbReference type="EMBL" id="MBP2058833.1"/>
    </source>
</evidence>
<dbReference type="GO" id="GO:0004564">
    <property type="term" value="F:beta-fructofuranosidase activity"/>
    <property type="evidence" value="ECO:0007669"/>
    <property type="project" value="UniProtKB-EC"/>
</dbReference>